<evidence type="ECO:0000313" key="1">
    <source>
        <dbReference type="EMBL" id="MDO6413151.1"/>
    </source>
</evidence>
<dbReference type="InterPro" id="IPR018531">
    <property type="entry name" value="DUF1993"/>
</dbReference>
<accession>A0ABT8Y4B4</accession>
<dbReference type="SUPFAM" id="SSF109854">
    <property type="entry name" value="DinB/YfiT-like putative metalloenzymes"/>
    <property type="match status" value="1"/>
</dbReference>
<protein>
    <submittedName>
        <fullName evidence="1">DUF1993 domain-containing protein</fullName>
    </submittedName>
</protein>
<proteinExistence type="predicted"/>
<organism evidence="1 2">
    <name type="scientific">Sphingomonas natans</name>
    <dbReference type="NCBI Taxonomy" id="3063330"/>
    <lineage>
        <taxon>Bacteria</taxon>
        <taxon>Pseudomonadati</taxon>
        <taxon>Pseudomonadota</taxon>
        <taxon>Alphaproteobacteria</taxon>
        <taxon>Sphingomonadales</taxon>
        <taxon>Sphingomonadaceae</taxon>
        <taxon>Sphingomonas</taxon>
    </lineage>
</organism>
<gene>
    <name evidence="1" type="ORF">Q4F19_02035</name>
</gene>
<sequence>MTLSMYQASVPMFVRQFKALSAIIEKGEAHAAATGLDPNAIFEARLAPDMLPFPKQIQIASDMAKGGIARLAGLTPPSWADDEADLPALRERLAKTIAYIESIPADQVDGSEEREIMLKAGPNELQFTGQDYLLGFVIPNVFFHLTTAYGLLRQKGVAIGKRDFLGA</sequence>
<dbReference type="PANTHER" id="PTHR36922:SF1">
    <property type="entry name" value="DUF1993 DOMAIN-CONTAINING PROTEIN"/>
    <property type="match status" value="1"/>
</dbReference>
<evidence type="ECO:0000313" key="2">
    <source>
        <dbReference type="Proteomes" id="UP001169764"/>
    </source>
</evidence>
<dbReference type="EMBL" id="JAUOTP010000001">
    <property type="protein sequence ID" value="MDO6413151.1"/>
    <property type="molecule type" value="Genomic_DNA"/>
</dbReference>
<dbReference type="PANTHER" id="PTHR36922">
    <property type="entry name" value="BLL2446 PROTEIN"/>
    <property type="match status" value="1"/>
</dbReference>
<comment type="caution">
    <text evidence="1">The sequence shown here is derived from an EMBL/GenBank/DDBJ whole genome shotgun (WGS) entry which is preliminary data.</text>
</comment>
<dbReference type="Proteomes" id="UP001169764">
    <property type="component" value="Unassembled WGS sequence"/>
</dbReference>
<dbReference type="Pfam" id="PF09351">
    <property type="entry name" value="DUF1993"/>
    <property type="match status" value="1"/>
</dbReference>
<dbReference type="InterPro" id="IPR034660">
    <property type="entry name" value="DinB/YfiT-like"/>
</dbReference>
<keyword evidence="2" id="KW-1185">Reference proteome</keyword>
<reference evidence="1" key="1">
    <citation type="submission" date="2023-07" db="EMBL/GenBank/DDBJ databases">
        <authorList>
            <person name="Kim M."/>
        </authorList>
    </citation>
    <scope>NUCLEOTIDE SEQUENCE</scope>
    <source>
        <strain evidence="1">BIUV-7</strain>
    </source>
</reference>
<dbReference type="Gene3D" id="1.20.120.450">
    <property type="entry name" value="dinb family like domain"/>
    <property type="match status" value="1"/>
</dbReference>
<name>A0ABT8Y4B4_9SPHN</name>
<dbReference type="RefSeq" id="WP_303539467.1">
    <property type="nucleotide sequence ID" value="NZ_JAUOTP010000001.1"/>
</dbReference>